<reference evidence="5 6" key="1">
    <citation type="submission" date="2012-06" db="EMBL/GenBank/DDBJ databases">
        <title>Finished chromosome of genome of Microcoleus sp. PCC 7113.</title>
        <authorList>
            <consortium name="US DOE Joint Genome Institute"/>
            <person name="Gugger M."/>
            <person name="Coursin T."/>
            <person name="Rippka R."/>
            <person name="Tandeau De Marsac N."/>
            <person name="Huntemann M."/>
            <person name="Wei C.-L."/>
            <person name="Han J."/>
            <person name="Detter J.C."/>
            <person name="Han C."/>
            <person name="Tapia R."/>
            <person name="Chen A."/>
            <person name="Kyrpides N."/>
            <person name="Mavromatis K."/>
            <person name="Markowitz V."/>
            <person name="Szeto E."/>
            <person name="Ivanova N."/>
            <person name="Pagani I."/>
            <person name="Pati A."/>
            <person name="Goodwin L."/>
            <person name="Nordberg H.P."/>
            <person name="Cantor M.N."/>
            <person name="Hua S.X."/>
            <person name="Woyke T."/>
            <person name="Kerfeld C.A."/>
        </authorList>
    </citation>
    <scope>NUCLEOTIDE SEQUENCE [LARGE SCALE GENOMIC DNA]</scope>
    <source>
        <strain evidence="5 6">PCC 7113</strain>
    </source>
</reference>
<dbReference type="InterPro" id="IPR038673">
    <property type="entry name" value="OprB_sf"/>
</dbReference>
<evidence type="ECO:0000256" key="2">
    <source>
        <dbReference type="RuleBase" id="RU363072"/>
    </source>
</evidence>
<dbReference type="NCBIfam" id="NF033921">
    <property type="entry name" value="por_somb"/>
    <property type="match status" value="2"/>
</dbReference>
<evidence type="ECO:0000259" key="4">
    <source>
        <dbReference type="PROSITE" id="PS51272"/>
    </source>
</evidence>
<dbReference type="RefSeq" id="WP_015182918.1">
    <property type="nucleotide sequence ID" value="NC_019738.1"/>
</dbReference>
<dbReference type="Pfam" id="PF00395">
    <property type="entry name" value="SLH"/>
    <property type="match status" value="1"/>
</dbReference>
<evidence type="ECO:0000313" key="5">
    <source>
        <dbReference type="EMBL" id="AFZ18769.1"/>
    </source>
</evidence>
<dbReference type="HOGENOM" id="CLU_018575_1_0_3"/>
<proteinExistence type="inferred from homology"/>
<dbReference type="EMBL" id="CP003630">
    <property type="protein sequence ID" value="AFZ18769.1"/>
    <property type="molecule type" value="Genomic_DNA"/>
</dbReference>
<dbReference type="Proteomes" id="UP000010471">
    <property type="component" value="Chromosome"/>
</dbReference>
<evidence type="ECO:0000313" key="6">
    <source>
        <dbReference type="Proteomes" id="UP000010471"/>
    </source>
</evidence>
<dbReference type="GO" id="GO:0008643">
    <property type="term" value="P:carbohydrate transport"/>
    <property type="evidence" value="ECO:0007669"/>
    <property type="project" value="InterPro"/>
</dbReference>
<dbReference type="GO" id="GO:0016020">
    <property type="term" value="C:membrane"/>
    <property type="evidence" value="ECO:0007669"/>
    <property type="project" value="InterPro"/>
</dbReference>
<feature type="region of interest" description="Disordered" evidence="3">
    <location>
        <begin position="58"/>
        <end position="78"/>
    </location>
</feature>
<dbReference type="PATRIC" id="fig|1173027.3.peg.3298"/>
<dbReference type="Pfam" id="PF04966">
    <property type="entry name" value="OprB"/>
    <property type="match status" value="1"/>
</dbReference>
<dbReference type="PROSITE" id="PS51272">
    <property type="entry name" value="SLH"/>
    <property type="match status" value="1"/>
</dbReference>
<feature type="signal peptide" evidence="2">
    <location>
        <begin position="1"/>
        <end position="21"/>
    </location>
</feature>
<sequence length="634" mass="68369">MSKTWWNALLVSPVLFGGTLAAGESALGSETSTITKLVQRPVAEISVAAIQDNHAKNAEDEISQLSTKPSPAASQPPSVAVTPIQNLVASETANVLEQIEQYSDEGGADSLEQVTNVSQLRDVSPGDWAFEALRNLVERYGCIAGYPDGTYRGNRALTRYEFAAGLNACLQQIERILTSSGEGFVTRQDLEALQRLVQEFQTELATLGTRVDTLEGRVAFLEDHQFSTTTKLRGEVSFSASGAFGDEKADGSGEQVEDNIVLDYRTRLFFETSFTGKDLLVTRLDALNTIPFGPGEDDNPNVTGTSMTRLAFDEGTNNSVRIGKLFYRFSVGETAESHESEEEEHGHGHGHGHGAPEGAKLSFVIDAVGGEFNENFANFNEFFSEELTGAISRFGRFNPIYYQGLEGTGASLTYNFSDALSLSVGYLAPNASDPSEKNALFDGSYAAIGQLSFDLSDRVGLGLTYVRAYYPGGQVVVSGETGSELANVPFGEDTATSADHFGVSARFRISPAFSLSGWAGLTRAHAKNDGFNDGVLVSKGDDATIFNWAVTLALPDLGSEGSLLGFIVGQPPKVTDNDIGLEDGDTSWHLEAQYRYQLTDNIALNPGVLVILNPEHNNNNDTIWVGTLRTIFEF</sequence>
<dbReference type="InterPro" id="IPR047684">
    <property type="entry name" value="Por_som-like"/>
</dbReference>
<keyword evidence="6" id="KW-1185">Reference proteome</keyword>
<dbReference type="PANTHER" id="PTHR43308">
    <property type="entry name" value="OUTER MEMBRANE PROTEIN ALPHA-RELATED"/>
    <property type="match status" value="1"/>
</dbReference>
<feature type="region of interest" description="Disordered" evidence="3">
    <location>
        <begin position="335"/>
        <end position="355"/>
    </location>
</feature>
<feature type="chain" id="PRO_5007231790" evidence="2">
    <location>
        <begin position="22"/>
        <end position="634"/>
    </location>
</feature>
<dbReference type="InterPro" id="IPR051465">
    <property type="entry name" value="Cell_Envelope_Struct_Comp"/>
</dbReference>
<dbReference type="InterPro" id="IPR001119">
    <property type="entry name" value="SLH_dom"/>
</dbReference>
<evidence type="ECO:0000256" key="3">
    <source>
        <dbReference type="SAM" id="MobiDB-lite"/>
    </source>
</evidence>
<protein>
    <submittedName>
        <fullName evidence="5">Putative S-layer protein</fullName>
    </submittedName>
</protein>
<dbReference type="InterPro" id="IPR007049">
    <property type="entry name" value="Carb-sel_porin_OprB"/>
</dbReference>
<dbReference type="eggNOG" id="COG3659">
    <property type="taxonomic scope" value="Bacteria"/>
</dbReference>
<gene>
    <name evidence="5" type="ORF">Mic7113_2996</name>
</gene>
<dbReference type="GO" id="GO:0015288">
    <property type="term" value="F:porin activity"/>
    <property type="evidence" value="ECO:0007669"/>
    <property type="project" value="InterPro"/>
</dbReference>
<feature type="domain" description="SLH" evidence="4">
    <location>
        <begin position="116"/>
        <end position="180"/>
    </location>
</feature>
<dbReference type="PANTHER" id="PTHR43308:SF1">
    <property type="entry name" value="OUTER MEMBRANE PROTEIN ALPHA"/>
    <property type="match status" value="1"/>
</dbReference>
<name>K9WG69_9CYAN</name>
<dbReference type="KEGG" id="mic:Mic7113_2996"/>
<organism evidence="5 6">
    <name type="scientific">Allocoleopsis franciscana PCC 7113</name>
    <dbReference type="NCBI Taxonomy" id="1173027"/>
    <lineage>
        <taxon>Bacteria</taxon>
        <taxon>Bacillati</taxon>
        <taxon>Cyanobacteriota</taxon>
        <taxon>Cyanophyceae</taxon>
        <taxon>Coleofasciculales</taxon>
        <taxon>Coleofasciculaceae</taxon>
        <taxon>Allocoleopsis</taxon>
        <taxon>Allocoleopsis franciscana</taxon>
    </lineage>
</organism>
<dbReference type="Gene3D" id="2.40.160.180">
    <property type="entry name" value="Carbohydrate-selective porin OprB"/>
    <property type="match status" value="1"/>
</dbReference>
<comment type="similarity">
    <text evidence="1 2">Belongs to the OprB family.</text>
</comment>
<accession>K9WG69</accession>
<dbReference type="STRING" id="1173027.Mic7113_2996"/>
<evidence type="ECO:0000256" key="1">
    <source>
        <dbReference type="ARBA" id="ARBA00008769"/>
    </source>
</evidence>
<feature type="compositionally biased region" description="Low complexity" evidence="3">
    <location>
        <begin position="69"/>
        <end position="78"/>
    </location>
</feature>
<dbReference type="AlphaFoldDB" id="K9WG69"/>
<keyword evidence="2" id="KW-0732">Signal</keyword>